<sequence length="117" mass="13857">TLQFYFILFYFFCLLDKKKKKKNSLHQTCHQKKHKKFRLHNRKIDFGTEGTAMAINMKNSTSVHSITDWSSNGTIDMKESTGKTKTALLLDKDYQVIAFGNEAWNKFYFTHFKKITY</sequence>
<reference evidence="1 2" key="1">
    <citation type="journal article" date="2013" name="Curr. Biol.">
        <title>The Genome of the Foraminiferan Reticulomyxa filosa.</title>
        <authorList>
            <person name="Glockner G."/>
            <person name="Hulsmann N."/>
            <person name="Schleicher M."/>
            <person name="Noegel A.A."/>
            <person name="Eichinger L."/>
            <person name="Gallinger C."/>
            <person name="Pawlowski J."/>
            <person name="Sierra R."/>
            <person name="Euteneuer U."/>
            <person name="Pillet L."/>
            <person name="Moustafa A."/>
            <person name="Platzer M."/>
            <person name="Groth M."/>
            <person name="Szafranski K."/>
            <person name="Schliwa M."/>
        </authorList>
    </citation>
    <scope>NUCLEOTIDE SEQUENCE [LARGE SCALE GENOMIC DNA]</scope>
</reference>
<protein>
    <submittedName>
        <fullName evidence="1">Uncharacterized protein</fullName>
    </submittedName>
</protein>
<dbReference type="EMBL" id="ASPP01002835">
    <property type="protein sequence ID" value="ETO34144.1"/>
    <property type="molecule type" value="Genomic_DNA"/>
</dbReference>
<keyword evidence="2" id="KW-1185">Reference proteome</keyword>
<dbReference type="AlphaFoldDB" id="X6P7U9"/>
<evidence type="ECO:0000313" key="2">
    <source>
        <dbReference type="Proteomes" id="UP000023152"/>
    </source>
</evidence>
<dbReference type="Proteomes" id="UP000023152">
    <property type="component" value="Unassembled WGS sequence"/>
</dbReference>
<comment type="caution">
    <text evidence="1">The sequence shown here is derived from an EMBL/GenBank/DDBJ whole genome shotgun (WGS) entry which is preliminary data.</text>
</comment>
<evidence type="ECO:0000313" key="1">
    <source>
        <dbReference type="EMBL" id="ETO34144.1"/>
    </source>
</evidence>
<name>X6P7U9_RETFI</name>
<feature type="non-terminal residue" evidence="1">
    <location>
        <position position="1"/>
    </location>
</feature>
<proteinExistence type="predicted"/>
<accession>X6P7U9</accession>
<gene>
    <name evidence="1" type="ORF">RFI_02950</name>
</gene>
<dbReference type="OrthoDB" id="2963168at2759"/>
<organism evidence="1 2">
    <name type="scientific">Reticulomyxa filosa</name>
    <dbReference type="NCBI Taxonomy" id="46433"/>
    <lineage>
        <taxon>Eukaryota</taxon>
        <taxon>Sar</taxon>
        <taxon>Rhizaria</taxon>
        <taxon>Retaria</taxon>
        <taxon>Foraminifera</taxon>
        <taxon>Monothalamids</taxon>
        <taxon>Reticulomyxidae</taxon>
        <taxon>Reticulomyxa</taxon>
    </lineage>
</organism>